<protein>
    <recommendedName>
        <fullName evidence="6">Transcription factor hoxa13</fullName>
    </recommendedName>
</protein>
<feature type="compositionally biased region" description="Polar residues" evidence="2">
    <location>
        <begin position="18"/>
        <end position="27"/>
    </location>
</feature>
<dbReference type="HOGENOM" id="CLU_005461_1_0_1"/>
<proteinExistence type="predicted"/>
<dbReference type="PANTHER" id="PTHR23242:SF9">
    <property type="entry name" value="TRANSCRIPTION FACTOR HOXA13"/>
    <property type="match status" value="1"/>
</dbReference>
<feature type="region of interest" description="Disordered" evidence="2">
    <location>
        <begin position="1"/>
        <end position="30"/>
    </location>
</feature>
<feature type="compositionally biased region" description="Acidic residues" evidence="2">
    <location>
        <begin position="822"/>
        <end position="835"/>
    </location>
</feature>
<feature type="compositionally biased region" description="Basic and acidic residues" evidence="2">
    <location>
        <begin position="836"/>
        <end position="849"/>
    </location>
</feature>
<dbReference type="OrthoDB" id="3260408at2759"/>
<keyword evidence="3" id="KW-0472">Membrane</keyword>
<feature type="compositionally biased region" description="Low complexity" evidence="2">
    <location>
        <begin position="691"/>
        <end position="707"/>
    </location>
</feature>
<evidence type="ECO:0008006" key="6">
    <source>
        <dbReference type="Google" id="ProtNLM"/>
    </source>
</evidence>
<feature type="region of interest" description="Disordered" evidence="2">
    <location>
        <begin position="277"/>
        <end position="355"/>
    </location>
</feature>
<evidence type="ECO:0000256" key="3">
    <source>
        <dbReference type="SAM" id="Phobius"/>
    </source>
</evidence>
<evidence type="ECO:0000256" key="2">
    <source>
        <dbReference type="SAM" id="MobiDB-lite"/>
    </source>
</evidence>
<dbReference type="PANTHER" id="PTHR23242">
    <property type="entry name" value="TRANSCRIPTION FACTOR HOXA13"/>
    <property type="match status" value="1"/>
</dbReference>
<dbReference type="EMBL" id="KL647833">
    <property type="protein sequence ID" value="KEY73559.1"/>
    <property type="molecule type" value="Genomic_DNA"/>
</dbReference>
<evidence type="ECO:0000256" key="1">
    <source>
        <dbReference type="SAM" id="Coils"/>
    </source>
</evidence>
<dbReference type="Proteomes" id="UP000028045">
    <property type="component" value="Unassembled WGS sequence"/>
</dbReference>
<reference evidence="4 5" key="1">
    <citation type="journal article" date="2014" name="BMC Genomics">
        <title>Comparative genome sequencing reveals chemotype-specific gene clusters in the toxigenic black mold Stachybotrys.</title>
        <authorList>
            <person name="Semeiks J."/>
            <person name="Borek D."/>
            <person name="Otwinowski Z."/>
            <person name="Grishin N.V."/>
        </authorList>
    </citation>
    <scope>NUCLEOTIDE SEQUENCE [LARGE SCALE GENOMIC DNA]</scope>
    <source>
        <strain evidence="5">CBS 109288 / IBT 7711</strain>
    </source>
</reference>
<feature type="region of interest" description="Disordered" evidence="2">
    <location>
        <begin position="818"/>
        <end position="849"/>
    </location>
</feature>
<keyword evidence="3" id="KW-1133">Transmembrane helix</keyword>
<organism evidence="4 5">
    <name type="scientific">Stachybotrys chartarum (strain CBS 109288 / IBT 7711)</name>
    <name type="common">Toxic black mold</name>
    <name type="synonym">Stilbospora chartarum</name>
    <dbReference type="NCBI Taxonomy" id="1280523"/>
    <lineage>
        <taxon>Eukaryota</taxon>
        <taxon>Fungi</taxon>
        <taxon>Dikarya</taxon>
        <taxon>Ascomycota</taxon>
        <taxon>Pezizomycotina</taxon>
        <taxon>Sordariomycetes</taxon>
        <taxon>Hypocreomycetidae</taxon>
        <taxon>Hypocreales</taxon>
        <taxon>Stachybotryaceae</taxon>
        <taxon>Stachybotrys</taxon>
    </lineage>
</organism>
<feature type="region of interest" description="Disordered" evidence="2">
    <location>
        <begin position="657"/>
        <end position="767"/>
    </location>
</feature>
<sequence length="1251" mass="131207">MAVESNGSLKTGRGHVNGYTNGHSNGYTHGKAVTSRRSARKARGFLPWAFSIGARLSIWGAILTILFRCPSSLETCDKKSPYICKQYFNAKNAVLPHVQPYYDQHAAPYVELAKPYYNVLDSKVIVPSRNYAVQHGSPWVEKGVRYAQTEWAKNAQPRLTQLQDTAQEKYDQTVAPYLSQANKAVGPYYDIARTNALQAYYEFVVPGYEFVQPYAVQGYNRASEFTVLTALPAAYWAYDKTNVFLEKSVWPQLRVAYVTNVEPQLVRIGERLGRYSNKGSKTDASVGSTSNKPAASEAVSSSFNRPSSQASSSTSASETPAASETQAEQATDEYLNPVQAPPPSENESEARRAAREMVAEDLAKWQDKFAAQADEGASDMEDRIDEIAKRLIRREAKTTGKNLVAALNTTINAELAAVKKKISSLAASGENSVKAENEIIAAIRAAGVAIKEKAQAIRTWREEFDAELQHDVTSAADVHLEILDETRNLALQQIGMRWAWTDGVTYKDWAKYHDLKATLSLWTEQLKALIVSHPTLLKAQEASAEVEDEGMDLATAAAKELSHLKQVAPLKIVTGDATDNYDLAALTLAAEKVKEAIRAASEEAERLKDTAVDRAADATSVVAENVEQATSSVASAVKSGAAYVEDTASGASEAVLDDSAAEGQSQAASQKASSALSEGDEPTSAAGEELSSTAGSQSQAASQAASSVLSEGDEATSTGGEELSGTVVAHSQAASQSASSVLSEGEEATSAAGEELSSTGDGVLSSASKSASSVFSDASEAVSEAASSVTGTDKEPLASVASESLLGSQSAIVDNATSGYASDEDQVPVEVEEDTLQERDETPPSETEHVKPAFLGAAAQSVSDRQPILEDYEDEDALSKAQHAAEDAYSRAVAMASAQYSSAVSVVSAQIYGTPKPVHEELFASVSSAYDNAMAAASSRFNDVKGAAATGVYGTPTTTSAPSYSLDWGKAESIAAQKLNEGRLWAEIQYQSALIAMGLATPTPSSSGEKYYQQAKVNYYAGLGLAQDRYTSFMAAASSAFSSITATPTPTDFIGSASSLAAAASASAASAVQAAEEAAGSAYSAATDVVASAVNSVEDSFAAVGGAASEQVYLAGKAIGETWDNIIGEISGQIYGQPNEAIGWYDSLVSDASSRASGATEAVAGSAQTASAGAAQQYDAVSELVSELISGKEPTFTESVLSRLNAAYATASANMENFISEASAAAASIGDKVGSAAAQATDAAKAKKEEL</sequence>
<name>A0A084B7N0_STACB</name>
<feature type="transmembrane region" description="Helical" evidence="3">
    <location>
        <begin position="45"/>
        <end position="67"/>
    </location>
</feature>
<feature type="compositionally biased region" description="Polar residues" evidence="2">
    <location>
        <begin position="277"/>
        <end position="305"/>
    </location>
</feature>
<feature type="compositionally biased region" description="Low complexity" evidence="2">
    <location>
        <begin position="306"/>
        <end position="329"/>
    </location>
</feature>
<dbReference type="AlphaFoldDB" id="A0A084B7N0"/>
<feature type="compositionally biased region" description="Low complexity" evidence="2">
    <location>
        <begin position="731"/>
        <end position="767"/>
    </location>
</feature>
<keyword evidence="5" id="KW-1185">Reference proteome</keyword>
<keyword evidence="3" id="KW-0812">Transmembrane</keyword>
<feature type="compositionally biased region" description="Low complexity" evidence="2">
    <location>
        <begin position="661"/>
        <end position="677"/>
    </location>
</feature>
<accession>A0A084B7N0</accession>
<evidence type="ECO:0000313" key="4">
    <source>
        <dbReference type="EMBL" id="KEY73559.1"/>
    </source>
</evidence>
<evidence type="ECO:0000313" key="5">
    <source>
        <dbReference type="Proteomes" id="UP000028045"/>
    </source>
</evidence>
<feature type="coiled-coil region" evidence="1">
    <location>
        <begin position="583"/>
        <end position="610"/>
    </location>
</feature>
<keyword evidence="1" id="KW-0175">Coiled coil</keyword>
<gene>
    <name evidence="4" type="ORF">S7711_03716</name>
</gene>